<evidence type="ECO:0000313" key="3">
    <source>
        <dbReference type="EMBL" id="NYE94489.1"/>
    </source>
</evidence>
<feature type="region of interest" description="Disordered" evidence="1">
    <location>
        <begin position="34"/>
        <end position="64"/>
    </location>
</feature>
<keyword evidence="2" id="KW-0732">Signal</keyword>
<dbReference type="Proteomes" id="UP000521748">
    <property type="component" value="Unassembled WGS sequence"/>
</dbReference>
<comment type="caution">
    <text evidence="3">The sequence shown here is derived from an EMBL/GenBank/DDBJ whole genome shotgun (WGS) entry which is preliminary data.</text>
</comment>
<evidence type="ECO:0008006" key="5">
    <source>
        <dbReference type="Google" id="ProtNLM"/>
    </source>
</evidence>
<gene>
    <name evidence="3" type="ORF">FHU41_000710</name>
</gene>
<dbReference type="PROSITE" id="PS51257">
    <property type="entry name" value="PROKAR_LIPOPROTEIN"/>
    <property type="match status" value="1"/>
</dbReference>
<accession>A0A7Y9S4N6</accession>
<dbReference type="AlphaFoldDB" id="A0A7Y9S4N6"/>
<proteinExistence type="predicted"/>
<organism evidence="3 4">
    <name type="scientific">Psychromicrobium silvestre</name>
    <dbReference type="NCBI Taxonomy" id="1645614"/>
    <lineage>
        <taxon>Bacteria</taxon>
        <taxon>Bacillati</taxon>
        <taxon>Actinomycetota</taxon>
        <taxon>Actinomycetes</taxon>
        <taxon>Micrococcales</taxon>
        <taxon>Micrococcaceae</taxon>
        <taxon>Psychromicrobium</taxon>
    </lineage>
</organism>
<evidence type="ECO:0000313" key="4">
    <source>
        <dbReference type="Proteomes" id="UP000521748"/>
    </source>
</evidence>
<feature type="signal peptide" evidence="2">
    <location>
        <begin position="1"/>
        <end position="34"/>
    </location>
</feature>
<reference evidence="3 4" key="1">
    <citation type="submission" date="2020-07" db="EMBL/GenBank/DDBJ databases">
        <title>Sequencing the genomes of 1000 actinobacteria strains.</title>
        <authorList>
            <person name="Klenk H.-P."/>
        </authorList>
    </citation>
    <scope>NUCLEOTIDE SEQUENCE [LARGE SCALE GENOMIC DNA]</scope>
    <source>
        <strain evidence="3 4">DSM 102047</strain>
    </source>
</reference>
<sequence>MNDHTKTRHSAARAAGVVALAVVGFLLAGCTPQASTPATSNQSTSELTSTSPVTASASATPNGIEKLNGSDIVAQTITNALVAKSVHLTGSFTAPASANTATPSPTPAPHSEAVTIDLTGSATKFTATFIVGDRSIEMRRLNNVIYMKTNQQAALQLGEPRLAQGFVKYGVEDPMVKSWLAFTDAPTMIKNILQADVPGLTYTTGSVTTSGNVPAIQALITENNRLAGTLLVATTGKPYPLRLTMADETGTADFTMTGWAMPPVVTTPAANEMAP</sequence>
<evidence type="ECO:0000256" key="1">
    <source>
        <dbReference type="SAM" id="MobiDB-lite"/>
    </source>
</evidence>
<dbReference type="RefSeq" id="WP_179388247.1">
    <property type="nucleotide sequence ID" value="NZ_JACBYQ010000001.1"/>
</dbReference>
<dbReference type="EMBL" id="JACBYQ010000001">
    <property type="protein sequence ID" value="NYE94489.1"/>
    <property type="molecule type" value="Genomic_DNA"/>
</dbReference>
<feature type="compositionally biased region" description="Low complexity" evidence="1">
    <location>
        <begin position="48"/>
        <end position="61"/>
    </location>
</feature>
<name>A0A7Y9S4N6_9MICC</name>
<protein>
    <recommendedName>
        <fullName evidence="5">Lipoprotein LprG</fullName>
    </recommendedName>
</protein>
<evidence type="ECO:0000256" key="2">
    <source>
        <dbReference type="SAM" id="SignalP"/>
    </source>
</evidence>
<keyword evidence="4" id="KW-1185">Reference proteome</keyword>
<feature type="chain" id="PRO_5030734024" description="Lipoprotein LprG" evidence="2">
    <location>
        <begin position="35"/>
        <end position="275"/>
    </location>
</feature>
<feature type="compositionally biased region" description="Polar residues" evidence="1">
    <location>
        <begin position="34"/>
        <end position="47"/>
    </location>
</feature>